<dbReference type="Proteomes" id="UP000033411">
    <property type="component" value="Unassembled WGS sequence"/>
</dbReference>
<evidence type="ECO:0008006" key="3">
    <source>
        <dbReference type="Google" id="ProtNLM"/>
    </source>
</evidence>
<comment type="caution">
    <text evidence="1">The sequence shown here is derived from an EMBL/GenBank/DDBJ whole genome shotgun (WGS) entry which is preliminary data.</text>
</comment>
<protein>
    <recommendedName>
        <fullName evidence="3">Response regulatory domain-containing protein</fullName>
    </recommendedName>
</protein>
<reference evidence="1 2" key="1">
    <citation type="submission" date="2015-03" db="EMBL/GenBank/DDBJ databases">
        <authorList>
            <person name="Lepp D."/>
            <person name="Hassan Y.I."/>
            <person name="Li X.-Z."/>
            <person name="Zhou T."/>
        </authorList>
    </citation>
    <scope>NUCLEOTIDE SEQUENCE [LARGE SCALE GENOMIC DNA]</scope>
    <source>
        <strain evidence="1 2">E84</strain>
    </source>
</reference>
<name>A0A0F5QF37_9HYPH</name>
<keyword evidence="2" id="KW-1185">Reference proteome</keyword>
<accession>A0A0F5QF37</accession>
<proteinExistence type="predicted"/>
<dbReference type="EMBL" id="LANJ01000011">
    <property type="protein sequence ID" value="KKC39587.1"/>
    <property type="molecule type" value="Genomic_DNA"/>
</dbReference>
<gene>
    <name evidence="1" type="ORF">WH87_05310</name>
</gene>
<sequence length="176" mass="19713">MSLGQRIGFGTVVDHSDYSQIEPLQLPFFLMHYAISDPAKAQLLHALRRSPQFNVRFAPIILIMPDGPLDLVHYIEMGFDDVICLPEKAPILTARFNNQLGQEKLFIEAEGYLGPDRRRMAGGDAANRRTADTTHTRIIIVRQPGRGVSVLKRQLVLRGRSDAAPTHERASSQSVR</sequence>
<organism evidence="1 2">
    <name type="scientific">Devosia epidermidihirudinis</name>
    <dbReference type="NCBI Taxonomy" id="1293439"/>
    <lineage>
        <taxon>Bacteria</taxon>
        <taxon>Pseudomonadati</taxon>
        <taxon>Pseudomonadota</taxon>
        <taxon>Alphaproteobacteria</taxon>
        <taxon>Hyphomicrobiales</taxon>
        <taxon>Devosiaceae</taxon>
        <taxon>Devosia</taxon>
    </lineage>
</organism>
<evidence type="ECO:0000313" key="2">
    <source>
        <dbReference type="Proteomes" id="UP000033411"/>
    </source>
</evidence>
<dbReference type="AlphaFoldDB" id="A0A0F5QF37"/>
<dbReference type="PATRIC" id="fig|1293439.3.peg.626"/>
<evidence type="ECO:0000313" key="1">
    <source>
        <dbReference type="EMBL" id="KKC39587.1"/>
    </source>
</evidence>